<name>A0ACC1BVY5_9ROSI</name>
<organism evidence="1 2">
    <name type="scientific">Pistacia atlantica</name>
    <dbReference type="NCBI Taxonomy" id="434234"/>
    <lineage>
        <taxon>Eukaryota</taxon>
        <taxon>Viridiplantae</taxon>
        <taxon>Streptophyta</taxon>
        <taxon>Embryophyta</taxon>
        <taxon>Tracheophyta</taxon>
        <taxon>Spermatophyta</taxon>
        <taxon>Magnoliopsida</taxon>
        <taxon>eudicotyledons</taxon>
        <taxon>Gunneridae</taxon>
        <taxon>Pentapetalae</taxon>
        <taxon>rosids</taxon>
        <taxon>malvids</taxon>
        <taxon>Sapindales</taxon>
        <taxon>Anacardiaceae</taxon>
        <taxon>Pistacia</taxon>
    </lineage>
</organism>
<dbReference type="Proteomes" id="UP001164250">
    <property type="component" value="Chromosome 3"/>
</dbReference>
<reference evidence="2" key="1">
    <citation type="journal article" date="2023" name="G3 (Bethesda)">
        <title>Genome assembly and association tests identify interacting loci associated with vigor, precocity, and sex in interspecific pistachio rootstocks.</title>
        <authorList>
            <person name="Palmer W."/>
            <person name="Jacygrad E."/>
            <person name="Sagayaradj S."/>
            <person name="Cavanaugh K."/>
            <person name="Han R."/>
            <person name="Bertier L."/>
            <person name="Beede B."/>
            <person name="Kafkas S."/>
            <person name="Golino D."/>
            <person name="Preece J."/>
            <person name="Michelmore R."/>
        </authorList>
    </citation>
    <scope>NUCLEOTIDE SEQUENCE [LARGE SCALE GENOMIC DNA]</scope>
</reference>
<accession>A0ACC1BVY5</accession>
<evidence type="ECO:0000313" key="1">
    <source>
        <dbReference type="EMBL" id="KAJ0103388.1"/>
    </source>
</evidence>
<keyword evidence="2" id="KW-1185">Reference proteome</keyword>
<gene>
    <name evidence="1" type="ORF">Patl1_03816</name>
</gene>
<protein>
    <submittedName>
        <fullName evidence="1">Uncharacterized protein</fullName>
    </submittedName>
</protein>
<dbReference type="EMBL" id="CM047899">
    <property type="protein sequence ID" value="KAJ0103388.1"/>
    <property type="molecule type" value="Genomic_DNA"/>
</dbReference>
<proteinExistence type="predicted"/>
<evidence type="ECO:0000313" key="2">
    <source>
        <dbReference type="Proteomes" id="UP001164250"/>
    </source>
</evidence>
<sequence length="67" mass="7678">MNSNSFLMLSTSFFTRLNSLVSWTSKEPNVCIAKFTVNSAMSRRLFFIQCLIAVLRNQWVGHDGFVD</sequence>
<comment type="caution">
    <text evidence="1">The sequence shown here is derived from an EMBL/GenBank/DDBJ whole genome shotgun (WGS) entry which is preliminary data.</text>
</comment>